<dbReference type="OrthoDB" id="341421at2759"/>
<dbReference type="Proteomes" id="UP000541444">
    <property type="component" value="Unassembled WGS sequence"/>
</dbReference>
<keyword evidence="3" id="KW-1185">Reference proteome</keyword>
<name>A0A7J7NFJ0_9MAGN</name>
<dbReference type="EMBL" id="JACGCM010000816">
    <property type="protein sequence ID" value="KAF6166009.1"/>
    <property type="molecule type" value="Genomic_DNA"/>
</dbReference>
<sequence>MEKKETLFNNFDGGESASLDRFGEKFPPKAHVRWLEHFLIQITGWHVELMANAYLVVSPPTMARQFEEGSGSIDLDVTSPSQINRKLFLKQLAVDLCTSEQRILFQAQYILQRRLRDMKSGEQRVSSHDKKGGNKGELNSRSHHLLVQNLSFGENNMSEYDEIDKLSRTRQFIFSNRCQLSCHTAMDSGDTYGTRDAGRHRPTVPFTNITARGIQMFDPYKEDDGPI</sequence>
<accession>A0A7J7NFJ0</accession>
<comment type="caution">
    <text evidence="2">The sequence shown here is derived from an EMBL/GenBank/DDBJ whole genome shotgun (WGS) entry which is preliminary data.</text>
</comment>
<organism evidence="2 3">
    <name type="scientific">Kingdonia uniflora</name>
    <dbReference type="NCBI Taxonomy" id="39325"/>
    <lineage>
        <taxon>Eukaryota</taxon>
        <taxon>Viridiplantae</taxon>
        <taxon>Streptophyta</taxon>
        <taxon>Embryophyta</taxon>
        <taxon>Tracheophyta</taxon>
        <taxon>Spermatophyta</taxon>
        <taxon>Magnoliopsida</taxon>
        <taxon>Ranunculales</taxon>
        <taxon>Circaeasteraceae</taxon>
        <taxon>Kingdonia</taxon>
    </lineage>
</organism>
<gene>
    <name evidence="2" type="ORF">GIB67_012906</name>
</gene>
<dbReference type="AlphaFoldDB" id="A0A7J7NFJ0"/>
<reference evidence="2 3" key="1">
    <citation type="journal article" date="2020" name="IScience">
        <title>Genome Sequencing of the Endangered Kingdonia uniflora (Circaeasteraceae, Ranunculales) Reveals Potential Mechanisms of Evolutionary Specialization.</title>
        <authorList>
            <person name="Sun Y."/>
            <person name="Deng T."/>
            <person name="Zhang A."/>
            <person name="Moore M.J."/>
            <person name="Landis J.B."/>
            <person name="Lin N."/>
            <person name="Zhang H."/>
            <person name="Zhang X."/>
            <person name="Huang J."/>
            <person name="Zhang X."/>
            <person name="Sun H."/>
            <person name="Wang H."/>
        </authorList>
    </citation>
    <scope>NUCLEOTIDE SEQUENCE [LARGE SCALE GENOMIC DNA]</scope>
    <source>
        <strain evidence="2">TB1705</strain>
        <tissue evidence="2">Leaf</tissue>
    </source>
</reference>
<proteinExistence type="predicted"/>
<evidence type="ECO:0000313" key="2">
    <source>
        <dbReference type="EMBL" id="KAF6166009.1"/>
    </source>
</evidence>
<evidence type="ECO:0000313" key="3">
    <source>
        <dbReference type="Proteomes" id="UP000541444"/>
    </source>
</evidence>
<protein>
    <submittedName>
        <fullName evidence="2">Uncharacterized protein</fullName>
    </submittedName>
</protein>
<feature type="region of interest" description="Disordered" evidence="1">
    <location>
        <begin position="121"/>
        <end position="140"/>
    </location>
</feature>
<dbReference type="InterPro" id="IPR036464">
    <property type="entry name" value="Rubisco_LSMT_subst-bd_sf"/>
</dbReference>
<evidence type="ECO:0000256" key="1">
    <source>
        <dbReference type="SAM" id="MobiDB-lite"/>
    </source>
</evidence>
<dbReference type="SUPFAM" id="SSF81822">
    <property type="entry name" value="RuBisCo LSMT C-terminal, substrate-binding domain"/>
    <property type="match status" value="1"/>
</dbReference>